<reference evidence="2 3" key="1">
    <citation type="journal article" date="2014" name="Am. J. Bot.">
        <title>Genome assembly and annotation for red clover (Trifolium pratense; Fabaceae).</title>
        <authorList>
            <person name="Istvanek J."/>
            <person name="Jaros M."/>
            <person name="Krenek A."/>
            <person name="Repkova J."/>
        </authorList>
    </citation>
    <scope>NUCLEOTIDE SEQUENCE [LARGE SCALE GENOMIC DNA]</scope>
    <source>
        <strain evidence="3">cv. Tatra</strain>
        <tissue evidence="2">Young leaves</tissue>
    </source>
</reference>
<evidence type="ECO:0000313" key="2">
    <source>
        <dbReference type="EMBL" id="PNX68969.1"/>
    </source>
</evidence>
<feature type="non-terminal residue" evidence="2">
    <location>
        <position position="55"/>
    </location>
</feature>
<accession>A0A2K3KRQ8</accession>
<feature type="compositionally biased region" description="Basic and acidic residues" evidence="1">
    <location>
        <begin position="38"/>
        <end position="55"/>
    </location>
</feature>
<dbReference type="AlphaFoldDB" id="A0A2K3KRQ8"/>
<proteinExistence type="predicted"/>
<sequence>MQGDRERGERWVAEGERVGRREIDGQRGRESWSPGKRWSPEERRPHGREGEYEHV</sequence>
<name>A0A2K3KRQ8_TRIPR</name>
<protein>
    <submittedName>
        <fullName evidence="2">Uncharacterized protein</fullName>
    </submittedName>
</protein>
<evidence type="ECO:0000313" key="3">
    <source>
        <dbReference type="Proteomes" id="UP000236291"/>
    </source>
</evidence>
<dbReference type="Proteomes" id="UP000236291">
    <property type="component" value="Unassembled WGS sequence"/>
</dbReference>
<gene>
    <name evidence="2" type="ORF">L195_g056455</name>
</gene>
<organism evidence="2 3">
    <name type="scientific">Trifolium pratense</name>
    <name type="common">Red clover</name>
    <dbReference type="NCBI Taxonomy" id="57577"/>
    <lineage>
        <taxon>Eukaryota</taxon>
        <taxon>Viridiplantae</taxon>
        <taxon>Streptophyta</taxon>
        <taxon>Embryophyta</taxon>
        <taxon>Tracheophyta</taxon>
        <taxon>Spermatophyta</taxon>
        <taxon>Magnoliopsida</taxon>
        <taxon>eudicotyledons</taxon>
        <taxon>Gunneridae</taxon>
        <taxon>Pentapetalae</taxon>
        <taxon>rosids</taxon>
        <taxon>fabids</taxon>
        <taxon>Fabales</taxon>
        <taxon>Fabaceae</taxon>
        <taxon>Papilionoideae</taxon>
        <taxon>50 kb inversion clade</taxon>
        <taxon>NPAAA clade</taxon>
        <taxon>Hologalegina</taxon>
        <taxon>IRL clade</taxon>
        <taxon>Trifolieae</taxon>
        <taxon>Trifolium</taxon>
    </lineage>
</organism>
<evidence type="ECO:0000256" key="1">
    <source>
        <dbReference type="SAM" id="MobiDB-lite"/>
    </source>
</evidence>
<feature type="region of interest" description="Disordered" evidence="1">
    <location>
        <begin position="1"/>
        <end position="55"/>
    </location>
</feature>
<comment type="caution">
    <text evidence="2">The sequence shown here is derived from an EMBL/GenBank/DDBJ whole genome shotgun (WGS) entry which is preliminary data.</text>
</comment>
<dbReference type="EMBL" id="ASHM01107042">
    <property type="protein sequence ID" value="PNX68969.1"/>
    <property type="molecule type" value="Genomic_DNA"/>
</dbReference>
<feature type="compositionally biased region" description="Basic and acidic residues" evidence="1">
    <location>
        <begin position="1"/>
        <end position="30"/>
    </location>
</feature>
<reference evidence="2 3" key="2">
    <citation type="journal article" date="2017" name="Front. Plant Sci.">
        <title>Gene Classification and Mining of Molecular Markers Useful in Red Clover (Trifolium pratense) Breeding.</title>
        <authorList>
            <person name="Istvanek J."/>
            <person name="Dluhosova J."/>
            <person name="Dluhos P."/>
            <person name="Patkova L."/>
            <person name="Nedelnik J."/>
            <person name="Repkova J."/>
        </authorList>
    </citation>
    <scope>NUCLEOTIDE SEQUENCE [LARGE SCALE GENOMIC DNA]</scope>
    <source>
        <strain evidence="3">cv. Tatra</strain>
        <tissue evidence="2">Young leaves</tissue>
    </source>
</reference>